<dbReference type="InterPro" id="IPR017451">
    <property type="entry name" value="F-box-assoc_interact_dom"/>
</dbReference>
<dbReference type="Proteomes" id="UP000824120">
    <property type="component" value="Chromosome 5"/>
</dbReference>
<dbReference type="NCBIfam" id="TIGR01640">
    <property type="entry name" value="F_box_assoc_1"/>
    <property type="match status" value="1"/>
</dbReference>
<dbReference type="InterPro" id="IPR013187">
    <property type="entry name" value="F-box-assoc_dom_typ3"/>
</dbReference>
<dbReference type="AlphaFoldDB" id="A0A9J5YUX8"/>
<evidence type="ECO:0000313" key="3">
    <source>
        <dbReference type="Proteomes" id="UP000824120"/>
    </source>
</evidence>
<evidence type="ECO:0000259" key="1">
    <source>
        <dbReference type="Pfam" id="PF08268"/>
    </source>
</evidence>
<feature type="domain" description="F-box associated beta-propeller type 3" evidence="1">
    <location>
        <begin position="96"/>
        <end position="214"/>
    </location>
</feature>
<sequence>MKLQLWIFRGNYDGNPLKIANQAHFPISRKFPCILLSDNYSVCYLLELGAYYDYNSQRVNQPIMLRRNLHLPYPVDLVSKDDDLYGIGGFDKTTLTLIGSCNGFICLLHGETYEVDHSVCISNPLLGEYFKVKLPEREKRICHIYYGFCFSEASGQYKVLRLVTRKFRGHPDVSELEVYTLGVDEKNWRNAGKAPKPVQGKLSDANVNGTIHWLDGENLPKRMDVWWMKEYGIAGSWTRDRISVTLPGIAGRHILIPIIIWKDGEILMQSERGTHLVSYNPKEEMLRKVVNAYGSGTEATRYIPSFYSLKTVMGDNFQVSNAYRKTQIV</sequence>
<organism evidence="2 3">
    <name type="scientific">Solanum commersonii</name>
    <name type="common">Commerson's wild potato</name>
    <name type="synonym">Commerson's nightshade</name>
    <dbReference type="NCBI Taxonomy" id="4109"/>
    <lineage>
        <taxon>Eukaryota</taxon>
        <taxon>Viridiplantae</taxon>
        <taxon>Streptophyta</taxon>
        <taxon>Embryophyta</taxon>
        <taxon>Tracheophyta</taxon>
        <taxon>Spermatophyta</taxon>
        <taxon>Magnoliopsida</taxon>
        <taxon>eudicotyledons</taxon>
        <taxon>Gunneridae</taxon>
        <taxon>Pentapetalae</taxon>
        <taxon>asterids</taxon>
        <taxon>lamiids</taxon>
        <taxon>Solanales</taxon>
        <taxon>Solanaceae</taxon>
        <taxon>Solanoideae</taxon>
        <taxon>Solaneae</taxon>
        <taxon>Solanum</taxon>
    </lineage>
</organism>
<proteinExistence type="predicted"/>
<accession>A0A9J5YUX8</accession>
<gene>
    <name evidence="2" type="ORF">H5410_025861</name>
</gene>
<keyword evidence="3" id="KW-1185">Reference proteome</keyword>
<name>A0A9J5YUX8_SOLCO</name>
<dbReference type="EMBL" id="JACXVP010000005">
    <property type="protein sequence ID" value="KAG5604369.1"/>
    <property type="molecule type" value="Genomic_DNA"/>
</dbReference>
<dbReference type="Pfam" id="PF08268">
    <property type="entry name" value="FBA_3"/>
    <property type="match status" value="1"/>
</dbReference>
<protein>
    <recommendedName>
        <fullName evidence="1">F-box associated beta-propeller type 3 domain-containing protein</fullName>
    </recommendedName>
</protein>
<dbReference type="PANTHER" id="PTHR31111:SF44">
    <property type="entry name" value="F-BOX DOMAIN-CONTAINING PROTEIN"/>
    <property type="match status" value="1"/>
</dbReference>
<reference evidence="2 3" key="1">
    <citation type="submission" date="2020-09" db="EMBL/GenBank/DDBJ databases">
        <title>De no assembly of potato wild relative species, Solanum commersonii.</title>
        <authorList>
            <person name="Cho K."/>
        </authorList>
    </citation>
    <scope>NUCLEOTIDE SEQUENCE [LARGE SCALE GENOMIC DNA]</scope>
    <source>
        <strain evidence="2">LZ3.2</strain>
        <tissue evidence="2">Leaf</tissue>
    </source>
</reference>
<dbReference type="PANTHER" id="PTHR31111">
    <property type="entry name" value="BNAA05G37150D PROTEIN-RELATED"/>
    <property type="match status" value="1"/>
</dbReference>
<dbReference type="OrthoDB" id="1301202at2759"/>
<evidence type="ECO:0000313" key="2">
    <source>
        <dbReference type="EMBL" id="KAG5604369.1"/>
    </source>
</evidence>
<comment type="caution">
    <text evidence="2">The sequence shown here is derived from an EMBL/GenBank/DDBJ whole genome shotgun (WGS) entry which is preliminary data.</text>
</comment>